<feature type="binding site" evidence="1">
    <location>
        <position position="10"/>
    </location>
    <ligand>
        <name>Zn(2+)</name>
        <dbReference type="ChEBI" id="CHEBI:29105"/>
    </ligand>
</feature>
<dbReference type="InterPro" id="IPR025714">
    <property type="entry name" value="Methyltranfer_dom"/>
</dbReference>
<dbReference type="Pfam" id="PF21302">
    <property type="entry name" value="Zn_ribbon_RlmA"/>
    <property type="match status" value="1"/>
</dbReference>
<name>A0A0U2V4H0_9GAMM</name>
<evidence type="ECO:0000313" key="6">
    <source>
        <dbReference type="Proteomes" id="UP000065261"/>
    </source>
</evidence>
<evidence type="ECO:0000256" key="1">
    <source>
        <dbReference type="PIRSR" id="PIRSR018249-1"/>
    </source>
</evidence>
<feature type="domain" description="23S rRNA (guanine(745)-N(1))-methyltransferase N-terminal" evidence="4">
    <location>
        <begin position="5"/>
        <end position="48"/>
    </location>
</feature>
<feature type="binding site" evidence="1">
    <location>
        <position position="27"/>
    </location>
    <ligand>
        <name>Zn(2+)</name>
        <dbReference type="ChEBI" id="CHEBI:29105"/>
    </ligand>
</feature>
<accession>A0A0U2V4H0</accession>
<dbReference type="CDD" id="cd02440">
    <property type="entry name" value="AdoMet_MTases"/>
    <property type="match status" value="1"/>
</dbReference>
<reference evidence="5 6" key="1">
    <citation type="submission" date="2015-03" db="EMBL/GenBank/DDBJ databases">
        <authorList>
            <person name="Murphy D."/>
        </authorList>
    </citation>
    <scope>NUCLEOTIDE SEQUENCE [LARGE SCALE GENOMIC DNA]</scope>
    <source>
        <strain evidence="5 6">KMM 520</strain>
    </source>
</reference>
<feature type="binding site" evidence="1">
    <location>
        <position position="7"/>
    </location>
    <ligand>
        <name>Zn(2+)</name>
        <dbReference type="ChEBI" id="CHEBI:29105"/>
    </ligand>
</feature>
<keyword evidence="1" id="KW-0862">Zinc</keyword>
<dbReference type="Gene3D" id="3.40.50.150">
    <property type="entry name" value="Vaccinia Virus protein VP39"/>
    <property type="match status" value="1"/>
</dbReference>
<dbReference type="GO" id="GO:0046872">
    <property type="term" value="F:metal ion binding"/>
    <property type="evidence" value="ECO:0007669"/>
    <property type="project" value="UniProtKB-KW"/>
</dbReference>
<dbReference type="Pfam" id="PF13847">
    <property type="entry name" value="Methyltransf_31"/>
    <property type="match status" value="1"/>
</dbReference>
<dbReference type="AlphaFoldDB" id="A0A0U2V4H0"/>
<keyword evidence="2" id="KW-0949">S-adenosyl-L-methionine</keyword>
<feature type="binding site" evidence="1">
    <location>
        <position position="23"/>
    </location>
    <ligand>
        <name>Zn(2+)</name>
        <dbReference type="ChEBI" id="CHEBI:29105"/>
    </ligand>
</feature>
<dbReference type="OrthoDB" id="108476at2"/>
<feature type="domain" description="Methyltransferase" evidence="3">
    <location>
        <begin position="87"/>
        <end position="196"/>
    </location>
</feature>
<dbReference type="InterPro" id="IPR029063">
    <property type="entry name" value="SAM-dependent_MTases_sf"/>
</dbReference>
<dbReference type="PATRIC" id="fig|1315283.4.peg.1453"/>
<keyword evidence="1" id="KW-0479">Metal-binding</keyword>
<evidence type="ECO:0000259" key="4">
    <source>
        <dbReference type="Pfam" id="PF21302"/>
    </source>
</evidence>
<dbReference type="RefSeq" id="WP_058373263.1">
    <property type="nucleotide sequence ID" value="NZ_CP011034.1"/>
</dbReference>
<dbReference type="GO" id="GO:0032259">
    <property type="term" value="P:methylation"/>
    <property type="evidence" value="ECO:0007669"/>
    <property type="project" value="UniProtKB-KW"/>
</dbReference>
<dbReference type="Proteomes" id="UP000065261">
    <property type="component" value="Chromosome I"/>
</dbReference>
<feature type="binding site" evidence="2">
    <location>
        <position position="181"/>
    </location>
    <ligand>
        <name>S-adenosyl-L-methionine</name>
        <dbReference type="ChEBI" id="CHEBI:59789"/>
    </ligand>
</feature>
<evidence type="ECO:0000256" key="2">
    <source>
        <dbReference type="PIRSR" id="PIRSR018249-2"/>
    </source>
</evidence>
<dbReference type="SUPFAM" id="SSF53335">
    <property type="entry name" value="S-adenosyl-L-methionine-dependent methyltransferases"/>
    <property type="match status" value="1"/>
</dbReference>
<feature type="binding site" evidence="2">
    <location>
        <position position="69"/>
    </location>
    <ligand>
        <name>S-adenosyl-L-methionine</name>
        <dbReference type="ChEBI" id="CHEBI:59789"/>
    </ligand>
</feature>
<evidence type="ECO:0000259" key="3">
    <source>
        <dbReference type="Pfam" id="PF13847"/>
    </source>
</evidence>
<sequence>MSLEYSCPLCSNSLIKTANMLRCENNHSFDFAKEGYVNLLPVQQKNSKQPGDSLEMVQARRAFLERNYYAFLQHELGQIISNIAANNIIDLGCGEGFYTQALANNTQATVYGVDISKAAVKYAAKRYSNCHFSVASISQAPFKSYFADVLVSVFAPLFTQELARLAKPGSTLVVASPGPQHLKELKEYIYSSVNEHTHIEVPAMFTQTSQTLITEQVTLNFSDVKNLIMMTPFAWKFRPEHWLALEGKGEHSVTLSFYITQFTRDKSVAVAHI</sequence>
<evidence type="ECO:0000313" key="5">
    <source>
        <dbReference type="EMBL" id="ALS32861.1"/>
    </source>
</evidence>
<dbReference type="PANTHER" id="PTHR42912:SF45">
    <property type="entry name" value="23S RRNA (GUANINE(745)-N(1))-METHYLTRANSFERASE"/>
    <property type="match status" value="1"/>
</dbReference>
<dbReference type="InterPro" id="IPR050508">
    <property type="entry name" value="Methyltransf_Superfamily"/>
</dbReference>
<proteinExistence type="predicted"/>
<dbReference type="EMBL" id="CP011034">
    <property type="protein sequence ID" value="ALS32861.1"/>
    <property type="molecule type" value="Genomic_DNA"/>
</dbReference>
<feature type="binding site" evidence="2">
    <location>
        <begin position="95"/>
        <end position="96"/>
    </location>
    <ligand>
        <name>S-adenosyl-L-methionine</name>
        <dbReference type="ChEBI" id="CHEBI:59789"/>
    </ligand>
</feature>
<dbReference type="PANTHER" id="PTHR42912">
    <property type="entry name" value="METHYLTRANSFERASE"/>
    <property type="match status" value="1"/>
</dbReference>
<keyword evidence="5" id="KW-0808">Transferase</keyword>
<keyword evidence="5" id="KW-0489">Methyltransferase</keyword>
<organism evidence="5">
    <name type="scientific">Pseudoalteromonas translucida KMM 520</name>
    <dbReference type="NCBI Taxonomy" id="1315283"/>
    <lineage>
        <taxon>Bacteria</taxon>
        <taxon>Pseudomonadati</taxon>
        <taxon>Pseudomonadota</taxon>
        <taxon>Gammaproteobacteria</taxon>
        <taxon>Alteromonadales</taxon>
        <taxon>Pseudoalteromonadaceae</taxon>
        <taxon>Pseudoalteromonas</taxon>
    </lineage>
</organism>
<protein>
    <submittedName>
        <fullName evidence="5">23S rRNA (Guanine745-N1)-methyltransferase</fullName>
    </submittedName>
</protein>
<dbReference type="GO" id="GO:0008168">
    <property type="term" value="F:methyltransferase activity"/>
    <property type="evidence" value="ECO:0007669"/>
    <property type="project" value="UniProtKB-KW"/>
</dbReference>
<dbReference type="InterPro" id="IPR016718">
    <property type="entry name" value="rRNA_m1G-MeTrfase_A_prd"/>
</dbReference>
<dbReference type="PIRSF" id="PIRSF018249">
    <property type="entry name" value="MyrA_prd"/>
    <property type="match status" value="1"/>
</dbReference>
<dbReference type="KEGG" id="ptn:PTRA_a1687"/>
<gene>
    <name evidence="5" type="primary">rlmA1</name>
    <name evidence="5" type="ORF">PTRA_a1687</name>
</gene>
<dbReference type="InterPro" id="IPR048647">
    <property type="entry name" value="RlmA_N"/>
</dbReference>